<dbReference type="PANTHER" id="PTHR16036">
    <property type="entry name" value="ANKYRIN REPEAT AND ZINC FINGER DOMAIN-CONTAINING PROTEIN 1"/>
    <property type="match status" value="1"/>
</dbReference>
<keyword evidence="6" id="KW-0677">Repeat</keyword>
<keyword evidence="19" id="KW-1185">Reference proteome</keyword>
<dbReference type="Proteomes" id="UP001162156">
    <property type="component" value="Unassembled WGS sequence"/>
</dbReference>
<keyword evidence="11 13" id="KW-0040">ANK repeat</keyword>
<dbReference type="InterPro" id="IPR041175">
    <property type="entry name" value="VLRF1/Vms1"/>
</dbReference>
<evidence type="ECO:0000256" key="15">
    <source>
        <dbReference type="SAM" id="Coils"/>
    </source>
</evidence>
<dbReference type="GO" id="GO:0008270">
    <property type="term" value="F:zinc ion binding"/>
    <property type="evidence" value="ECO:0007669"/>
    <property type="project" value="UniProtKB-KW"/>
</dbReference>
<evidence type="ECO:0000256" key="5">
    <source>
        <dbReference type="ARBA" id="ARBA00022723"/>
    </source>
</evidence>
<evidence type="ECO:0000313" key="18">
    <source>
        <dbReference type="EMBL" id="KAJ8950586.1"/>
    </source>
</evidence>
<evidence type="ECO:0000256" key="13">
    <source>
        <dbReference type="PROSITE-ProRule" id="PRU00023"/>
    </source>
</evidence>
<dbReference type="AlphaFoldDB" id="A0AAV8YH56"/>
<dbReference type="InterPro" id="IPR036770">
    <property type="entry name" value="Ankyrin_rpt-contain_sf"/>
</dbReference>
<comment type="domain">
    <text evidence="14">The VLRF1 domain mediates binding to the 60S ribosomal subunit.</text>
</comment>
<keyword evidence="10" id="KW-0862">Zinc</keyword>
<dbReference type="InterPro" id="IPR002110">
    <property type="entry name" value="Ankyrin_rpt"/>
</dbReference>
<feature type="coiled-coil region" evidence="15">
    <location>
        <begin position="341"/>
        <end position="376"/>
    </location>
</feature>
<dbReference type="Pfam" id="PF18826">
    <property type="entry name" value="bVLRF1"/>
    <property type="match status" value="1"/>
</dbReference>
<feature type="region of interest" description="Disordered" evidence="16">
    <location>
        <begin position="225"/>
        <end position="244"/>
    </location>
</feature>
<organism evidence="18 19">
    <name type="scientific">Rhamnusium bicolor</name>
    <dbReference type="NCBI Taxonomy" id="1586634"/>
    <lineage>
        <taxon>Eukaryota</taxon>
        <taxon>Metazoa</taxon>
        <taxon>Ecdysozoa</taxon>
        <taxon>Arthropoda</taxon>
        <taxon>Hexapoda</taxon>
        <taxon>Insecta</taxon>
        <taxon>Pterygota</taxon>
        <taxon>Neoptera</taxon>
        <taxon>Endopterygota</taxon>
        <taxon>Coleoptera</taxon>
        <taxon>Polyphaga</taxon>
        <taxon>Cucujiformia</taxon>
        <taxon>Chrysomeloidea</taxon>
        <taxon>Cerambycidae</taxon>
        <taxon>Lepturinae</taxon>
        <taxon>Rhagiini</taxon>
        <taxon>Rhamnusium</taxon>
    </lineage>
</organism>
<evidence type="ECO:0000256" key="10">
    <source>
        <dbReference type="ARBA" id="ARBA00022833"/>
    </source>
</evidence>
<dbReference type="Pfam" id="PF00023">
    <property type="entry name" value="Ank"/>
    <property type="match status" value="1"/>
</dbReference>
<keyword evidence="3 14" id="KW-0963">Cytoplasm</keyword>
<comment type="similarity">
    <text evidence="2 14">Belongs to the ANKZF1/VMS1 family.</text>
</comment>
<evidence type="ECO:0000256" key="7">
    <source>
        <dbReference type="ARBA" id="ARBA00022759"/>
    </source>
</evidence>
<dbReference type="InterPro" id="IPR047139">
    <property type="entry name" value="ANKZ1/VMS1"/>
</dbReference>
<protein>
    <recommendedName>
        <fullName evidence="17">VLRF1 domain-containing protein</fullName>
    </recommendedName>
</protein>
<keyword evidence="9" id="KW-0378">Hydrolase</keyword>
<evidence type="ECO:0000256" key="16">
    <source>
        <dbReference type="SAM" id="MobiDB-lite"/>
    </source>
</evidence>
<keyword evidence="12 15" id="KW-0175">Coiled coil</keyword>
<keyword evidence="4" id="KW-0540">Nuclease</keyword>
<comment type="caution">
    <text evidence="18">The sequence shown here is derived from an EMBL/GenBank/DDBJ whole genome shotgun (WGS) entry which is preliminary data.</text>
</comment>
<evidence type="ECO:0000256" key="4">
    <source>
        <dbReference type="ARBA" id="ARBA00022722"/>
    </source>
</evidence>
<comment type="subcellular location">
    <subcellularLocation>
        <location evidence="1">Cytoplasm</location>
    </subcellularLocation>
</comment>
<dbReference type="PROSITE" id="PS50088">
    <property type="entry name" value="ANK_REPEAT"/>
    <property type="match status" value="1"/>
</dbReference>
<evidence type="ECO:0000256" key="2">
    <source>
        <dbReference type="ARBA" id="ARBA00009262"/>
    </source>
</evidence>
<dbReference type="GO" id="GO:0036503">
    <property type="term" value="P:ERAD pathway"/>
    <property type="evidence" value="ECO:0007669"/>
    <property type="project" value="TreeGrafter"/>
</dbReference>
<evidence type="ECO:0000259" key="17">
    <source>
        <dbReference type="PROSITE" id="PS52044"/>
    </source>
</evidence>
<dbReference type="SMART" id="SM00248">
    <property type="entry name" value="ANK"/>
    <property type="match status" value="1"/>
</dbReference>
<evidence type="ECO:0000256" key="9">
    <source>
        <dbReference type="ARBA" id="ARBA00022801"/>
    </source>
</evidence>
<comment type="caution">
    <text evidence="14">Lacks conserved residue(s) required for the propagation of feature annotation.</text>
</comment>
<evidence type="ECO:0000256" key="3">
    <source>
        <dbReference type="ARBA" id="ARBA00022490"/>
    </source>
</evidence>
<evidence type="ECO:0000256" key="11">
    <source>
        <dbReference type="ARBA" id="ARBA00023043"/>
    </source>
</evidence>
<accession>A0AAV8YH56</accession>
<sequence length="432" mass="49388">MESMNIFSEKFHTVISESVRSVLLEGGDKEDDLSSISGSDSEKEDTLDTYATAQGKIFLQNNTGTVFSMYRCLLFDRKEETSDNDILYRLKECCLNNKQWTILMLGGGHFAGSVFRGGDPILHKTFHCYTVRAGQDCLEDASQSFLQQKSPEAESRRNKIKSISINRAKSREIIERPLPGTLSSASSSEMNLTQVNETDEELKELSFCVNNVEINVGDLLEEYGDSLTPEQRKKIPKKKKPKKSDLEKLKNLLINHLKSSEEPENDKNIFVNEVLDENLNTLLHIAALNEHDEVVKFLLDNDADLCLKNKNQHTAYTCTQSKQIRETLKQFARDNPDKYNYNKKKEKEKKKENQIKKKEEEEKDRFLQLCDREKRALAAERRILSKSGTVIARCFLCGSDMAGKVPFEYLGNRFCTIECLKGHRMKSPIVLS</sequence>
<feature type="domain" description="VLRF1" evidence="17">
    <location>
        <begin position="96"/>
        <end position="256"/>
    </location>
</feature>
<dbReference type="PROSITE" id="PS52044">
    <property type="entry name" value="VLRF1"/>
    <property type="match status" value="1"/>
</dbReference>
<evidence type="ECO:0000256" key="1">
    <source>
        <dbReference type="ARBA" id="ARBA00004496"/>
    </source>
</evidence>
<dbReference type="SUPFAM" id="SSF48403">
    <property type="entry name" value="Ankyrin repeat"/>
    <property type="match status" value="1"/>
</dbReference>
<reference evidence="18" key="1">
    <citation type="journal article" date="2023" name="Insect Mol. Biol.">
        <title>Genome sequencing provides insights into the evolution of gene families encoding plant cell wall-degrading enzymes in longhorned beetles.</title>
        <authorList>
            <person name="Shin N.R."/>
            <person name="Okamura Y."/>
            <person name="Kirsch R."/>
            <person name="Pauchet Y."/>
        </authorList>
    </citation>
    <scope>NUCLEOTIDE SEQUENCE</scope>
    <source>
        <strain evidence="18">RBIC_L_NR</strain>
    </source>
</reference>
<gene>
    <name evidence="18" type="ORF">NQ314_007810</name>
</gene>
<dbReference type="GO" id="GO:0004519">
    <property type="term" value="F:endonuclease activity"/>
    <property type="evidence" value="ECO:0007669"/>
    <property type="project" value="UniProtKB-KW"/>
</dbReference>
<dbReference type="InterPro" id="IPR041540">
    <property type="entry name" value="VATC"/>
</dbReference>
<dbReference type="EMBL" id="JANEYF010002166">
    <property type="protein sequence ID" value="KAJ8950586.1"/>
    <property type="molecule type" value="Genomic_DNA"/>
</dbReference>
<dbReference type="GO" id="GO:0016787">
    <property type="term" value="F:hydrolase activity"/>
    <property type="evidence" value="ECO:0007669"/>
    <property type="project" value="UniProtKB-KW"/>
</dbReference>
<evidence type="ECO:0000256" key="8">
    <source>
        <dbReference type="ARBA" id="ARBA00022771"/>
    </source>
</evidence>
<keyword evidence="8" id="KW-0863">Zinc-finger</keyword>
<keyword evidence="7" id="KW-0255">Endonuclease</keyword>
<evidence type="ECO:0000256" key="12">
    <source>
        <dbReference type="ARBA" id="ARBA00023054"/>
    </source>
</evidence>
<dbReference type="Pfam" id="PF18716">
    <property type="entry name" value="VATC"/>
    <property type="match status" value="1"/>
</dbReference>
<dbReference type="PANTHER" id="PTHR16036:SF2">
    <property type="entry name" value="TRNA ENDONUCLEASE ANKZF1"/>
    <property type="match status" value="1"/>
</dbReference>
<evidence type="ECO:0000256" key="14">
    <source>
        <dbReference type="PROSITE-ProRule" id="PRU01389"/>
    </source>
</evidence>
<evidence type="ECO:0000313" key="19">
    <source>
        <dbReference type="Proteomes" id="UP001162156"/>
    </source>
</evidence>
<feature type="repeat" description="ANK" evidence="13">
    <location>
        <begin position="278"/>
        <end position="310"/>
    </location>
</feature>
<proteinExistence type="inferred from homology"/>
<keyword evidence="5" id="KW-0479">Metal-binding</keyword>
<evidence type="ECO:0000256" key="6">
    <source>
        <dbReference type="ARBA" id="ARBA00022737"/>
    </source>
</evidence>
<dbReference type="Gene3D" id="1.25.40.20">
    <property type="entry name" value="Ankyrin repeat-containing domain"/>
    <property type="match status" value="1"/>
</dbReference>
<dbReference type="PROSITE" id="PS50297">
    <property type="entry name" value="ANK_REP_REGION"/>
    <property type="match status" value="1"/>
</dbReference>
<dbReference type="GO" id="GO:0005737">
    <property type="term" value="C:cytoplasm"/>
    <property type="evidence" value="ECO:0007669"/>
    <property type="project" value="UniProtKB-SubCell"/>
</dbReference>
<name>A0AAV8YH56_9CUCU</name>